<keyword evidence="12" id="KW-1185">Reference proteome</keyword>
<evidence type="ECO:0000256" key="1">
    <source>
        <dbReference type="ARBA" id="ARBA00004651"/>
    </source>
</evidence>
<dbReference type="SUPFAM" id="SSF144083">
    <property type="entry name" value="Magnesium transport protein CorA, transmembrane region"/>
    <property type="match status" value="1"/>
</dbReference>
<comment type="subcellular location">
    <subcellularLocation>
        <location evidence="1">Cell membrane</location>
        <topology evidence="1">Multi-pass membrane protein</topology>
    </subcellularLocation>
</comment>
<protein>
    <submittedName>
        <fullName evidence="11">Magnesium and cobalt transport protein</fullName>
    </submittedName>
</protein>
<dbReference type="PROSITE" id="PS50222">
    <property type="entry name" value="EF_HAND_2"/>
    <property type="match status" value="1"/>
</dbReference>
<sequence length="846" mass="94321">MGLPGVYAHGLYCHIATPIGNKPSRVCHTLDVAIPIQECPTHSTSVNHLLQNGPGGPSPMPSISKAAASNKNDRDATSTVSDAVDMARIPEYIWLDLVDEANLEGSLLPGIHRRVDSSEEAIVKAFNVLDRDKTGNLSRPQFTEGLNRCLITFNGNSLPSDLPALEALWRATSSSEDANGFVTQETFGAVLRRLKLELLLPPLVDHSLESSYARTGDGGGGAMAEACDGEHAASRAPPPLGHAGSKMTNQQHSMLGNLGMDESLLMKVFDFTRNQMYKRDLSEGNRFRNFFLGRQAPETLLNWITVESHDYINILRLAVKYRIHSLHLEDVLRLETQKPKMTLQGGNYFIVVSTLRLARETERALEAWLAENHDVVGVSTDRLGRRKRPFPIMLEESTGGIFTTAPPKNDNAVINIRTPWRAVNNKTGTRMSMRRTASVLGGTTPSTPSTRALRPLSERIQSGTRRKGAEHLSVPPPLSFRRMGSMIPVETQESLGLLPPPQQDPERPSPQEGKTVQGSTSLDDRENERRPGATVLHGKRDVSQQDGMGMVPKVSFAKRTAMNGQGGVTDAPLQLSGHEESTWEDHFIDTSMPVEHPEEDGEEDVLFDHAATHDTSLPFAVDREDTFDIHVMLEVAEGMYHNRGTVEENSTHWLLHSILDYNVDRLVPIVEAYQIRVSYFQDMLHQSGANFGKGRTKMVMDTKLDLLWLQRRVALSKPIIRQLIRIAPTELQLYYQDVDDHLERCLDGLSGLSNMAQSIIDEAHNHREERINEILLFITIITSIFTPASFLAGVFGMNFQTSQGDPSMPELSWEYGYLWFWLWSFILSGGVLACVRYKVGNRIKWC</sequence>
<dbReference type="AlphaFoldDB" id="W7TU06"/>
<evidence type="ECO:0000256" key="3">
    <source>
        <dbReference type="ARBA" id="ARBA00022448"/>
    </source>
</evidence>
<evidence type="ECO:0000256" key="4">
    <source>
        <dbReference type="ARBA" id="ARBA00022475"/>
    </source>
</evidence>
<dbReference type="InterPro" id="IPR045861">
    <property type="entry name" value="CorA_cytoplasmic_dom"/>
</dbReference>
<dbReference type="OrthoDB" id="165352at2759"/>
<dbReference type="GO" id="GO:0015095">
    <property type="term" value="F:magnesium ion transmembrane transporter activity"/>
    <property type="evidence" value="ECO:0007669"/>
    <property type="project" value="TreeGrafter"/>
</dbReference>
<dbReference type="InterPro" id="IPR002048">
    <property type="entry name" value="EF_hand_dom"/>
</dbReference>
<reference evidence="11 12" key="1">
    <citation type="journal article" date="2014" name="Mol. Plant">
        <title>Chromosome Scale Genome Assembly and Transcriptome Profiling of Nannochloropsis gaditana in Nitrogen Depletion.</title>
        <authorList>
            <person name="Corteggiani Carpinelli E."/>
            <person name="Telatin A."/>
            <person name="Vitulo N."/>
            <person name="Forcato C."/>
            <person name="D'Angelo M."/>
            <person name="Schiavon R."/>
            <person name="Vezzi A."/>
            <person name="Giacometti G.M."/>
            <person name="Morosinotto T."/>
            <person name="Valle G."/>
        </authorList>
    </citation>
    <scope>NUCLEOTIDE SEQUENCE [LARGE SCALE GENOMIC DNA]</scope>
    <source>
        <strain evidence="11 12">B-31</strain>
    </source>
</reference>
<evidence type="ECO:0000256" key="8">
    <source>
        <dbReference type="SAM" id="MobiDB-lite"/>
    </source>
</evidence>
<feature type="compositionally biased region" description="Polar residues" evidence="8">
    <location>
        <begin position="441"/>
        <end position="450"/>
    </location>
</feature>
<dbReference type="Pfam" id="PF01544">
    <property type="entry name" value="CorA"/>
    <property type="match status" value="1"/>
</dbReference>
<evidence type="ECO:0000313" key="11">
    <source>
        <dbReference type="EMBL" id="EWM26973.1"/>
    </source>
</evidence>
<dbReference type="GO" id="GO:0000287">
    <property type="term" value="F:magnesium ion binding"/>
    <property type="evidence" value="ECO:0007669"/>
    <property type="project" value="TreeGrafter"/>
</dbReference>
<dbReference type="GO" id="GO:0005886">
    <property type="term" value="C:plasma membrane"/>
    <property type="evidence" value="ECO:0007669"/>
    <property type="project" value="UniProtKB-SubCell"/>
</dbReference>
<evidence type="ECO:0000256" key="6">
    <source>
        <dbReference type="ARBA" id="ARBA00022989"/>
    </source>
</evidence>
<accession>W7TU06</accession>
<dbReference type="InterPro" id="IPR011992">
    <property type="entry name" value="EF-hand-dom_pair"/>
</dbReference>
<dbReference type="GO" id="GO:0050897">
    <property type="term" value="F:cobalt ion binding"/>
    <property type="evidence" value="ECO:0007669"/>
    <property type="project" value="TreeGrafter"/>
</dbReference>
<keyword evidence="7 9" id="KW-0472">Membrane</keyword>
<evidence type="ECO:0000256" key="2">
    <source>
        <dbReference type="ARBA" id="ARBA00009765"/>
    </source>
</evidence>
<feature type="compositionally biased region" description="Polar residues" evidence="8">
    <location>
        <begin position="512"/>
        <end position="521"/>
    </location>
</feature>
<dbReference type="Proteomes" id="UP000019335">
    <property type="component" value="Chromosome 7"/>
</dbReference>
<comment type="caution">
    <text evidence="11">The sequence shown here is derived from an EMBL/GenBank/DDBJ whole genome shotgun (WGS) entry which is preliminary data.</text>
</comment>
<evidence type="ECO:0000256" key="7">
    <source>
        <dbReference type="ARBA" id="ARBA00023136"/>
    </source>
</evidence>
<keyword evidence="6 9" id="KW-1133">Transmembrane helix</keyword>
<dbReference type="Gene3D" id="1.20.58.340">
    <property type="entry name" value="Magnesium transport protein CorA, transmembrane region"/>
    <property type="match status" value="2"/>
</dbReference>
<organism evidence="11 12">
    <name type="scientific">Nannochloropsis gaditana</name>
    <dbReference type="NCBI Taxonomy" id="72520"/>
    <lineage>
        <taxon>Eukaryota</taxon>
        <taxon>Sar</taxon>
        <taxon>Stramenopiles</taxon>
        <taxon>Ochrophyta</taxon>
        <taxon>Eustigmatophyceae</taxon>
        <taxon>Eustigmatales</taxon>
        <taxon>Monodopsidaceae</taxon>
        <taxon>Nannochloropsis</taxon>
    </lineage>
</organism>
<feature type="region of interest" description="Disordered" evidence="8">
    <location>
        <begin position="45"/>
        <end position="80"/>
    </location>
</feature>
<feature type="region of interest" description="Disordered" evidence="8">
    <location>
        <begin position="495"/>
        <end position="546"/>
    </location>
</feature>
<dbReference type="GO" id="GO:0005509">
    <property type="term" value="F:calcium ion binding"/>
    <property type="evidence" value="ECO:0007669"/>
    <property type="project" value="InterPro"/>
</dbReference>
<comment type="similarity">
    <text evidence="2">Belongs to the CorA metal ion transporter (MIT) (TC 1.A.35) family.</text>
</comment>
<dbReference type="SUPFAM" id="SSF47473">
    <property type="entry name" value="EF-hand"/>
    <property type="match status" value="1"/>
</dbReference>
<proteinExistence type="inferred from homology"/>
<feature type="transmembrane region" description="Helical" evidence="9">
    <location>
        <begin position="774"/>
        <end position="797"/>
    </location>
</feature>
<dbReference type="InterPro" id="IPR045863">
    <property type="entry name" value="CorA_TM1_TM2"/>
</dbReference>
<dbReference type="SUPFAM" id="SSF143865">
    <property type="entry name" value="CorA soluble domain-like"/>
    <property type="match status" value="1"/>
</dbReference>
<feature type="region of interest" description="Disordered" evidence="8">
    <location>
        <begin position="438"/>
        <end position="482"/>
    </location>
</feature>
<feature type="domain" description="EF-hand" evidence="10">
    <location>
        <begin position="117"/>
        <end position="152"/>
    </location>
</feature>
<gene>
    <name evidence="11" type="ORF">Naga_100127g6</name>
</gene>
<evidence type="ECO:0000256" key="9">
    <source>
        <dbReference type="SAM" id="Phobius"/>
    </source>
</evidence>
<dbReference type="InterPro" id="IPR002523">
    <property type="entry name" value="MgTranspt_CorA/ZnTranspt_ZntB"/>
</dbReference>
<keyword evidence="4" id="KW-1003">Cell membrane</keyword>
<name>W7TU06_9STRA</name>
<dbReference type="EMBL" id="AZIL01000530">
    <property type="protein sequence ID" value="EWM26973.1"/>
    <property type="molecule type" value="Genomic_DNA"/>
</dbReference>
<dbReference type="GO" id="GO:0015087">
    <property type="term" value="F:cobalt ion transmembrane transporter activity"/>
    <property type="evidence" value="ECO:0007669"/>
    <property type="project" value="TreeGrafter"/>
</dbReference>
<dbReference type="PANTHER" id="PTHR46494:SF1">
    <property type="entry name" value="CORA FAMILY METAL ION TRANSPORTER (EUROFUNG)"/>
    <property type="match status" value="1"/>
</dbReference>
<feature type="compositionally biased region" description="Basic and acidic residues" evidence="8">
    <location>
        <begin position="522"/>
        <end position="531"/>
    </location>
</feature>
<feature type="transmembrane region" description="Helical" evidence="9">
    <location>
        <begin position="817"/>
        <end position="835"/>
    </location>
</feature>
<dbReference type="Gene3D" id="3.30.460.20">
    <property type="entry name" value="CorA soluble domain-like"/>
    <property type="match status" value="1"/>
</dbReference>
<dbReference type="PANTHER" id="PTHR46494">
    <property type="entry name" value="CORA FAMILY METAL ION TRANSPORTER (EUROFUNG)"/>
    <property type="match status" value="1"/>
</dbReference>
<evidence type="ECO:0000256" key="5">
    <source>
        <dbReference type="ARBA" id="ARBA00022692"/>
    </source>
</evidence>
<evidence type="ECO:0000313" key="12">
    <source>
        <dbReference type="Proteomes" id="UP000019335"/>
    </source>
</evidence>
<evidence type="ECO:0000259" key="10">
    <source>
        <dbReference type="PROSITE" id="PS50222"/>
    </source>
</evidence>
<keyword evidence="3" id="KW-0813">Transport</keyword>
<keyword evidence="5 9" id="KW-0812">Transmembrane</keyword>